<dbReference type="RefSeq" id="XP_024736221.1">
    <property type="nucleotide sequence ID" value="XM_024874960.1"/>
</dbReference>
<dbReference type="GeneID" id="36583040"/>
<evidence type="ECO:0000256" key="1">
    <source>
        <dbReference type="SAM" id="Coils"/>
    </source>
</evidence>
<name>A0A2J6T8H1_9HELO</name>
<protein>
    <recommendedName>
        <fullName evidence="2">Utp8 beta-propeller domain-containing protein</fullName>
    </recommendedName>
</protein>
<evidence type="ECO:0000259" key="2">
    <source>
        <dbReference type="Pfam" id="PF10395"/>
    </source>
</evidence>
<evidence type="ECO:0000313" key="4">
    <source>
        <dbReference type="Proteomes" id="UP000235371"/>
    </source>
</evidence>
<dbReference type="InterPro" id="IPR018843">
    <property type="entry name" value="Utp8_b-prop"/>
</dbReference>
<dbReference type="InParanoid" id="A0A2J6T8H1"/>
<gene>
    <name evidence="3" type="ORF">K444DRAFT_531146</name>
</gene>
<sequence length="929" mass="101088">MSSRFSLQKPYVVASLPRPIDRSNGRYVVGEVYGGVPGLKKRKRSELAVGIDGEGVNLYDVSASKLITSYALPPQSLFTCSPTSLRTRASKGAIERRTYVSTIGPFPQITLFSELAEGSTPTRSSTATCKVESSQQPIIYMGTVTAIRSSDEAVGTSDLLVVKKDGEIQCYDGNTLRGRWTSPPSALVREFATPLRESEVEFAHLTNAHSASQGVLRGRQDVFALFPQEITEEGFNPEILVIVTKSKDSTHRTLHIVSLPRRSMVKQNDLKHSVDSLLAVEIPSNASAKTPTDTPSCFSIQVSAGILQVLEEEVLTTFDLSDTLPKIQSVLVSVGAQSFMRLSGTSIMVSSDHSINVYNPKYQSRLATIELDLGSNNDSLKRKRDSSEAINRNPSSSCRFATYFQRIGVAVAVSDNNLLAIHVEGQHDSSGKLRAAGLLIDSIGRSVKAHERPGRARGESKKSISLGCKTFDAYLPGSIGDTKWEKQKAGAEDLFSENNTVEFDTLMVSHLQGRTPMANGSHFKEGNAKSHDKRLQARGCHPGVDRRWVLFALSKIFTISETEAGEYSLNILFYPPDTFMWLITNGYLTITNIESALRSNGTTVLSIAPGQLINAVVEIDPDMDLLLALLSKNYLGTAELLHAIRKLMASLGLLGENPSTKRGLLTNGGDLESAEGIEEQLTKLEAEAEQDLELAEYQLGPGSGIRSDALSLALSKLYKCPNSAIIHGLQTTFTSQEIVGLVYLLRFELSKGSWITRYLEPDQGEIVDADAEVPDNAIILISSLLNNCVDAVGAGGWLTGEARLVDGDPFEAEDLISSLKLEVSAALEGIEEAVYLKGLTSEMIRYGDGVQAALPKPASDSHTEKRSKPIILPFVDQDIRTLPLGLKAEKQISLLKVAAGGAVHKRTRRDIGYLKSQKVGKYSRERIII</sequence>
<keyword evidence="4" id="KW-1185">Reference proteome</keyword>
<dbReference type="AlphaFoldDB" id="A0A2J6T8H1"/>
<proteinExistence type="predicted"/>
<organism evidence="3 4">
    <name type="scientific">Hyaloscypha bicolor E</name>
    <dbReference type="NCBI Taxonomy" id="1095630"/>
    <lineage>
        <taxon>Eukaryota</taxon>
        <taxon>Fungi</taxon>
        <taxon>Dikarya</taxon>
        <taxon>Ascomycota</taxon>
        <taxon>Pezizomycotina</taxon>
        <taxon>Leotiomycetes</taxon>
        <taxon>Helotiales</taxon>
        <taxon>Hyaloscyphaceae</taxon>
        <taxon>Hyaloscypha</taxon>
        <taxon>Hyaloscypha bicolor</taxon>
    </lineage>
</organism>
<accession>A0A2J6T8H1</accession>
<dbReference type="OrthoDB" id="5330858at2759"/>
<feature type="domain" description="Utp8 beta-propeller" evidence="2">
    <location>
        <begin position="6"/>
        <end position="371"/>
    </location>
</feature>
<keyword evidence="1" id="KW-0175">Coiled coil</keyword>
<dbReference type="Pfam" id="PF10395">
    <property type="entry name" value="Utp8_b_propeller"/>
    <property type="match status" value="1"/>
</dbReference>
<dbReference type="STRING" id="1095630.A0A2J6T8H1"/>
<feature type="coiled-coil region" evidence="1">
    <location>
        <begin position="671"/>
        <end position="698"/>
    </location>
</feature>
<reference evidence="3 4" key="1">
    <citation type="submission" date="2016-04" db="EMBL/GenBank/DDBJ databases">
        <title>A degradative enzymes factory behind the ericoid mycorrhizal symbiosis.</title>
        <authorList>
            <consortium name="DOE Joint Genome Institute"/>
            <person name="Martino E."/>
            <person name="Morin E."/>
            <person name="Grelet G."/>
            <person name="Kuo A."/>
            <person name="Kohler A."/>
            <person name="Daghino S."/>
            <person name="Barry K."/>
            <person name="Choi C."/>
            <person name="Cichocki N."/>
            <person name="Clum A."/>
            <person name="Copeland A."/>
            <person name="Hainaut M."/>
            <person name="Haridas S."/>
            <person name="Labutti K."/>
            <person name="Lindquist E."/>
            <person name="Lipzen A."/>
            <person name="Khouja H.-R."/>
            <person name="Murat C."/>
            <person name="Ohm R."/>
            <person name="Olson A."/>
            <person name="Spatafora J."/>
            <person name="Veneault-Fourrey C."/>
            <person name="Henrissat B."/>
            <person name="Grigoriev I."/>
            <person name="Martin F."/>
            <person name="Perotto S."/>
        </authorList>
    </citation>
    <scope>NUCLEOTIDE SEQUENCE [LARGE SCALE GENOMIC DNA]</scope>
    <source>
        <strain evidence="3 4">E</strain>
    </source>
</reference>
<dbReference type="EMBL" id="KZ613817">
    <property type="protein sequence ID" value="PMD59317.1"/>
    <property type="molecule type" value="Genomic_DNA"/>
</dbReference>
<evidence type="ECO:0000313" key="3">
    <source>
        <dbReference type="EMBL" id="PMD59317.1"/>
    </source>
</evidence>
<dbReference type="Proteomes" id="UP000235371">
    <property type="component" value="Unassembled WGS sequence"/>
</dbReference>